<feature type="region of interest" description="Disordered" evidence="1">
    <location>
        <begin position="35"/>
        <end position="75"/>
    </location>
</feature>
<feature type="compositionally biased region" description="Polar residues" evidence="1">
    <location>
        <begin position="36"/>
        <end position="55"/>
    </location>
</feature>
<evidence type="ECO:0000313" key="3">
    <source>
        <dbReference type="WBParaSite" id="Csp11.Scaffold630.g18434.t1"/>
    </source>
</evidence>
<keyword evidence="2" id="KW-1185">Reference proteome</keyword>
<name>A0A1I7UQV3_9PELO</name>
<dbReference type="STRING" id="1561998.A0A1I7UQV3"/>
<protein>
    <submittedName>
        <fullName evidence="3">Nanos-type domain-containing protein</fullName>
    </submittedName>
</protein>
<evidence type="ECO:0000256" key="1">
    <source>
        <dbReference type="SAM" id="MobiDB-lite"/>
    </source>
</evidence>
<dbReference type="WBParaSite" id="Csp11.Scaffold630.g18434.t1">
    <property type="protein sequence ID" value="Csp11.Scaffold630.g18434.t1"/>
    <property type="gene ID" value="Csp11.Scaffold630.g18434"/>
</dbReference>
<accession>A0A1I7UQV3</accession>
<organism evidence="2 3">
    <name type="scientific">Caenorhabditis tropicalis</name>
    <dbReference type="NCBI Taxonomy" id="1561998"/>
    <lineage>
        <taxon>Eukaryota</taxon>
        <taxon>Metazoa</taxon>
        <taxon>Ecdysozoa</taxon>
        <taxon>Nematoda</taxon>
        <taxon>Chromadorea</taxon>
        <taxon>Rhabditida</taxon>
        <taxon>Rhabditina</taxon>
        <taxon>Rhabditomorpha</taxon>
        <taxon>Rhabditoidea</taxon>
        <taxon>Rhabditidae</taxon>
        <taxon>Peloderinae</taxon>
        <taxon>Caenorhabditis</taxon>
    </lineage>
</organism>
<reference evidence="3" key="1">
    <citation type="submission" date="2016-11" db="UniProtKB">
        <authorList>
            <consortium name="WormBaseParasite"/>
        </authorList>
    </citation>
    <scope>IDENTIFICATION</scope>
</reference>
<evidence type="ECO:0000313" key="2">
    <source>
        <dbReference type="Proteomes" id="UP000095282"/>
    </source>
</evidence>
<dbReference type="AlphaFoldDB" id="A0A1I7UQV3"/>
<dbReference type="Proteomes" id="UP000095282">
    <property type="component" value="Unplaced"/>
</dbReference>
<proteinExistence type="predicted"/>
<sequence>MLFGKANMPTSTMELIGRSKELSRNENLFTELFKNKNAQNQPNTTMLSQQNNNKTKPQRDQRNHNNGQRKQNDATGFKVSTPCAFCVEDKFLHQHILCKRFNTVDSRMDQARELHLCFRCLKPGHSFENMSTTLFPLSRQSSSKSLPQIPRIKSIWSTLTTRHSRFVSPNSSITHIDVSRH</sequence>